<dbReference type="PANTHER" id="PTHR42737:SF2">
    <property type="entry name" value="GLUTATHIONE REDUCTASE"/>
    <property type="match status" value="1"/>
</dbReference>
<proteinExistence type="inferred from homology"/>
<evidence type="ECO:0000256" key="1">
    <source>
        <dbReference type="ARBA" id="ARBA00007532"/>
    </source>
</evidence>
<dbReference type="InterPro" id="IPR046952">
    <property type="entry name" value="GSHR/TRXR-like"/>
</dbReference>
<evidence type="ECO:0000256" key="4">
    <source>
        <dbReference type="ARBA" id="ARBA00022827"/>
    </source>
</evidence>
<keyword evidence="11" id="KW-0520">NAD</keyword>
<gene>
    <name evidence="17" type="primary">garB</name>
    <name evidence="17" type="ORF">PbB2_02069</name>
</gene>
<comment type="catalytic activity">
    <reaction evidence="9 14">
        <text>2 glutathione + NADP(+) = glutathione disulfide + NADPH + H(+)</text>
        <dbReference type="Rhea" id="RHEA:11740"/>
        <dbReference type="ChEBI" id="CHEBI:15378"/>
        <dbReference type="ChEBI" id="CHEBI:57783"/>
        <dbReference type="ChEBI" id="CHEBI:57925"/>
        <dbReference type="ChEBI" id="CHEBI:58297"/>
        <dbReference type="ChEBI" id="CHEBI:58349"/>
        <dbReference type="EC" id="1.8.1.7"/>
    </reaction>
</comment>
<feature type="domain" description="FAD/NAD(P)-binding" evidence="16">
    <location>
        <begin position="10"/>
        <end position="323"/>
    </location>
</feature>
<comment type="function">
    <text evidence="14">Catalyzes the reduction of glutathione disulfide (GSSG) to reduced glutathione (GSH).</text>
</comment>
<dbReference type="PANTHER" id="PTHR42737">
    <property type="entry name" value="GLUTATHIONE REDUCTASE"/>
    <property type="match status" value="1"/>
</dbReference>
<organism evidence="17 18">
    <name type="scientific">Candidatus Phycosocius bacilliformis</name>
    <dbReference type="NCBI Taxonomy" id="1445552"/>
    <lineage>
        <taxon>Bacteria</taxon>
        <taxon>Pseudomonadati</taxon>
        <taxon>Pseudomonadota</taxon>
        <taxon>Alphaproteobacteria</taxon>
        <taxon>Caulobacterales</taxon>
        <taxon>Caulobacterales incertae sedis</taxon>
        <taxon>Candidatus Phycosocius</taxon>
    </lineage>
</organism>
<dbReference type="RefSeq" id="WP_108985250.1">
    <property type="nucleotide sequence ID" value="NZ_BFBR01000006.1"/>
</dbReference>
<keyword evidence="6 13" id="KW-0560">Oxidoreductase</keyword>
<dbReference type="PIRSF" id="PIRSF000350">
    <property type="entry name" value="Mercury_reductase_MerA"/>
    <property type="match status" value="1"/>
</dbReference>
<reference evidence="17 18" key="1">
    <citation type="journal article" date="2018" name="Genome Announc.">
        <title>Draft Genome Sequence of "Candidatus Phycosocius bacilliformis," an Alphaproteobacterial Ectosymbiont of the Hydrocarbon-Producing Green Alga Botryococcus braunii.</title>
        <authorList>
            <person name="Tanabe Y."/>
            <person name="Yamaguchi H."/>
            <person name="Watanabe M.M."/>
        </authorList>
    </citation>
    <scope>NUCLEOTIDE SEQUENCE [LARGE SCALE GENOMIC DNA]</scope>
    <source>
        <strain evidence="17 18">BOTRYCO-2</strain>
    </source>
</reference>
<evidence type="ECO:0000256" key="10">
    <source>
        <dbReference type="PIRSR" id="PIRSR000350-2"/>
    </source>
</evidence>
<comment type="similarity">
    <text evidence="1 13">Belongs to the class-I pyridine nucleotide-disulfide oxidoreductase family.</text>
</comment>
<protein>
    <recommendedName>
        <fullName evidence="14">Glutathione reductase</fullName>
        <shortName evidence="14">GRase</shortName>
        <ecNumber evidence="14">1.8.1.7</ecNumber>
    </recommendedName>
</protein>
<dbReference type="InterPro" id="IPR001100">
    <property type="entry name" value="Pyr_nuc-diS_OxRdtase"/>
</dbReference>
<feature type="domain" description="Pyridine nucleotide-disulphide oxidoreductase dimerisation" evidence="15">
    <location>
        <begin position="343"/>
        <end position="451"/>
    </location>
</feature>
<dbReference type="PRINTS" id="PR00411">
    <property type="entry name" value="PNDRDTASEI"/>
</dbReference>
<dbReference type="AlphaFoldDB" id="A0A2P2EBF4"/>
<keyword evidence="3 13" id="KW-0285">Flavoprotein</keyword>
<evidence type="ECO:0000256" key="7">
    <source>
        <dbReference type="ARBA" id="ARBA00023157"/>
    </source>
</evidence>
<dbReference type="GO" id="GO:0006749">
    <property type="term" value="P:glutathione metabolic process"/>
    <property type="evidence" value="ECO:0007669"/>
    <property type="project" value="InterPro"/>
</dbReference>
<dbReference type="InterPro" id="IPR023753">
    <property type="entry name" value="FAD/NAD-binding_dom"/>
</dbReference>
<name>A0A2P2EBF4_9PROT</name>
<feature type="binding site" evidence="11">
    <location>
        <position position="55"/>
    </location>
    <ligand>
        <name>FAD</name>
        <dbReference type="ChEBI" id="CHEBI:57692"/>
    </ligand>
</feature>
<dbReference type="GO" id="GO:0050660">
    <property type="term" value="F:flavin adenine dinucleotide binding"/>
    <property type="evidence" value="ECO:0007669"/>
    <property type="project" value="InterPro"/>
</dbReference>
<dbReference type="GO" id="GO:0004362">
    <property type="term" value="F:glutathione-disulfide reductase (NADPH) activity"/>
    <property type="evidence" value="ECO:0007669"/>
    <property type="project" value="UniProtKB-EC"/>
</dbReference>
<evidence type="ECO:0000313" key="18">
    <source>
        <dbReference type="Proteomes" id="UP000245086"/>
    </source>
</evidence>
<accession>A0A2P2EBF4</accession>
<dbReference type="Gene3D" id="3.30.390.30">
    <property type="match status" value="1"/>
</dbReference>
<dbReference type="GO" id="GO:0034599">
    <property type="term" value="P:cellular response to oxidative stress"/>
    <property type="evidence" value="ECO:0007669"/>
    <property type="project" value="TreeGrafter"/>
</dbReference>
<dbReference type="EC" id="1.8.1.7" evidence="14"/>
<evidence type="ECO:0000256" key="14">
    <source>
        <dbReference type="RuleBase" id="RU365040"/>
    </source>
</evidence>
<dbReference type="InterPro" id="IPR006324">
    <property type="entry name" value="GSHR"/>
</dbReference>
<evidence type="ECO:0000256" key="13">
    <source>
        <dbReference type="RuleBase" id="RU003691"/>
    </source>
</evidence>
<feature type="binding site" evidence="11">
    <location>
        <begin position="180"/>
        <end position="187"/>
    </location>
    <ligand>
        <name>NAD(+)</name>
        <dbReference type="ChEBI" id="CHEBI:57540"/>
    </ligand>
</feature>
<keyword evidence="8 13" id="KW-0676">Redox-active center</keyword>
<evidence type="ECO:0000259" key="15">
    <source>
        <dbReference type="Pfam" id="PF02852"/>
    </source>
</evidence>
<dbReference type="Gene3D" id="3.50.50.60">
    <property type="entry name" value="FAD/NAD(P)-binding domain"/>
    <property type="match status" value="2"/>
</dbReference>
<dbReference type="InterPro" id="IPR004099">
    <property type="entry name" value="Pyr_nucl-diS_OxRdtase_dimer"/>
</dbReference>
<feature type="binding site" evidence="11">
    <location>
        <position position="267"/>
    </location>
    <ligand>
        <name>NAD(+)</name>
        <dbReference type="ChEBI" id="CHEBI:57540"/>
    </ligand>
</feature>
<keyword evidence="5 14" id="KW-0521">NADP</keyword>
<evidence type="ECO:0000256" key="12">
    <source>
        <dbReference type="PIRSR" id="PIRSR000350-4"/>
    </source>
</evidence>
<evidence type="ECO:0000259" key="16">
    <source>
        <dbReference type="Pfam" id="PF07992"/>
    </source>
</evidence>
<comment type="caution">
    <text evidence="17">The sequence shown here is derived from an EMBL/GenBank/DDBJ whole genome shotgun (WGS) entry which is preliminary data.</text>
</comment>
<dbReference type="GO" id="GO:0005829">
    <property type="term" value="C:cytosol"/>
    <property type="evidence" value="ECO:0007669"/>
    <property type="project" value="TreeGrafter"/>
</dbReference>
<keyword evidence="11" id="KW-0547">Nucleotide-binding</keyword>
<dbReference type="PRINTS" id="PR00368">
    <property type="entry name" value="FADPNR"/>
</dbReference>
<dbReference type="NCBIfam" id="TIGR01424">
    <property type="entry name" value="gluta_reduc_2"/>
    <property type="match status" value="1"/>
</dbReference>
<evidence type="ECO:0000256" key="8">
    <source>
        <dbReference type="ARBA" id="ARBA00023284"/>
    </source>
</evidence>
<dbReference type="Proteomes" id="UP000245086">
    <property type="component" value="Unassembled WGS sequence"/>
</dbReference>
<dbReference type="InterPro" id="IPR036188">
    <property type="entry name" value="FAD/NAD-bd_sf"/>
</dbReference>
<keyword evidence="4 11" id="KW-0274">FAD</keyword>
<keyword evidence="7" id="KW-1015">Disulfide bond</keyword>
<dbReference type="Pfam" id="PF02852">
    <property type="entry name" value="Pyr_redox_dim"/>
    <property type="match status" value="1"/>
</dbReference>
<dbReference type="NCBIfam" id="NF004776">
    <property type="entry name" value="PRK06116.1"/>
    <property type="match status" value="1"/>
</dbReference>
<dbReference type="GO" id="GO:0050661">
    <property type="term" value="F:NADP binding"/>
    <property type="evidence" value="ECO:0007669"/>
    <property type="project" value="InterPro"/>
</dbReference>
<dbReference type="OrthoDB" id="7592487at2"/>
<sequence length="460" mass="49046">MTQKPAYDVDLFVIGAGSGGVRAARMSAAYGARVAVAEEYRIGGTCVIRGCVPKKLLIYASEFGHEMADIAPGYGWTFEGARFDWPTLRDNVAAEVDRLSGIYARNLRNSGVTIHEARAEIIGPHAVRLSSGEVISAGTILIATGGRPVVPTDVPGIEHAITSNEIFLLDHLPKSILIAGGGYIAVEFAFLLKGLGVDVTLLYRGDTILRGFDDDVRVHVHGELKRKGIRVVTHTILKSIEKTEAGLHIHLANGQSVTSEALMLAVGREPYSEGLGCEAAGVARQPNGAIVVDAFSKTSVPSIYAVGDVTNRMNLTPVAIREGACFAATVFGGTPMAFDHDTIATAVFSQPPTGTVGLSEADARAKYGPVDIYKTTFRPMRYVMPNEETRMMMKLVVRPSDDVVIGCHIVGPDAAEIIQAVGIAVKHGLTKAQFDATCAVHPTVAEELVTMKEKWVPSVA</sequence>
<evidence type="ECO:0000313" key="17">
    <source>
        <dbReference type="EMBL" id="GBF58388.1"/>
    </source>
</evidence>
<dbReference type="InterPro" id="IPR016156">
    <property type="entry name" value="FAD/NAD-linked_Rdtase_dimer_sf"/>
</dbReference>
<comment type="cofactor">
    <cofactor evidence="11">
        <name>FAD</name>
        <dbReference type="ChEBI" id="CHEBI:57692"/>
    </cofactor>
    <text evidence="11">Binds 1 FAD per subunit.</text>
</comment>
<dbReference type="GO" id="GO:0045454">
    <property type="term" value="P:cell redox homeostasis"/>
    <property type="evidence" value="ECO:0007669"/>
    <property type="project" value="InterPro"/>
</dbReference>
<evidence type="ECO:0000256" key="2">
    <source>
        <dbReference type="ARBA" id="ARBA00011738"/>
    </source>
</evidence>
<evidence type="ECO:0000256" key="9">
    <source>
        <dbReference type="ARBA" id="ARBA00049142"/>
    </source>
</evidence>
<comment type="subunit">
    <text evidence="2">Homodimer.</text>
</comment>
<dbReference type="InterPro" id="IPR012999">
    <property type="entry name" value="Pyr_OxRdtase_I_AS"/>
</dbReference>
<evidence type="ECO:0000256" key="6">
    <source>
        <dbReference type="ARBA" id="ARBA00023002"/>
    </source>
</evidence>
<dbReference type="EMBL" id="BFBR01000006">
    <property type="protein sequence ID" value="GBF58388.1"/>
    <property type="molecule type" value="Genomic_DNA"/>
</dbReference>
<evidence type="ECO:0000256" key="3">
    <source>
        <dbReference type="ARBA" id="ARBA00022630"/>
    </source>
</evidence>
<keyword evidence="18" id="KW-1185">Reference proteome</keyword>
<feature type="disulfide bond" description="Redox-active" evidence="12">
    <location>
        <begin position="46"/>
        <end position="51"/>
    </location>
</feature>
<dbReference type="PROSITE" id="PS00076">
    <property type="entry name" value="PYRIDINE_REDOX_1"/>
    <property type="match status" value="1"/>
</dbReference>
<dbReference type="SUPFAM" id="SSF51905">
    <property type="entry name" value="FAD/NAD(P)-binding domain"/>
    <property type="match status" value="1"/>
</dbReference>
<evidence type="ECO:0000256" key="11">
    <source>
        <dbReference type="PIRSR" id="PIRSR000350-3"/>
    </source>
</evidence>
<feature type="active site" description="Proton acceptor" evidence="10">
    <location>
        <position position="441"/>
    </location>
</feature>
<dbReference type="Pfam" id="PF07992">
    <property type="entry name" value="Pyr_redox_2"/>
    <property type="match status" value="1"/>
</dbReference>
<feature type="binding site" evidence="11">
    <location>
        <position position="308"/>
    </location>
    <ligand>
        <name>FAD</name>
        <dbReference type="ChEBI" id="CHEBI:57692"/>
    </ligand>
</feature>
<evidence type="ECO:0000256" key="5">
    <source>
        <dbReference type="ARBA" id="ARBA00022857"/>
    </source>
</evidence>
<dbReference type="SUPFAM" id="SSF55424">
    <property type="entry name" value="FAD/NAD-linked reductases, dimerisation (C-terminal) domain"/>
    <property type="match status" value="1"/>
</dbReference>